<reference evidence="1 2" key="1">
    <citation type="journal article" date="2019" name="Sci. Rep.">
        <title>Orb-weaving spider Araneus ventricosus genome elucidates the spidroin gene catalogue.</title>
        <authorList>
            <person name="Kono N."/>
            <person name="Nakamura H."/>
            <person name="Ohtoshi R."/>
            <person name="Moran D.A.P."/>
            <person name="Shinohara A."/>
            <person name="Yoshida Y."/>
            <person name="Fujiwara M."/>
            <person name="Mori M."/>
            <person name="Tomita M."/>
            <person name="Arakawa K."/>
        </authorList>
    </citation>
    <scope>NUCLEOTIDE SEQUENCE [LARGE SCALE GENOMIC DNA]</scope>
</reference>
<accession>A0A4Y2JYY4</accession>
<protein>
    <submittedName>
        <fullName evidence="1">Uncharacterized protein</fullName>
    </submittedName>
</protein>
<name>A0A4Y2JYY4_ARAVE</name>
<evidence type="ECO:0000313" key="2">
    <source>
        <dbReference type="Proteomes" id="UP000499080"/>
    </source>
</evidence>
<organism evidence="1 2">
    <name type="scientific">Araneus ventricosus</name>
    <name type="common">Orbweaver spider</name>
    <name type="synonym">Epeira ventricosa</name>
    <dbReference type="NCBI Taxonomy" id="182803"/>
    <lineage>
        <taxon>Eukaryota</taxon>
        <taxon>Metazoa</taxon>
        <taxon>Ecdysozoa</taxon>
        <taxon>Arthropoda</taxon>
        <taxon>Chelicerata</taxon>
        <taxon>Arachnida</taxon>
        <taxon>Araneae</taxon>
        <taxon>Araneomorphae</taxon>
        <taxon>Entelegynae</taxon>
        <taxon>Araneoidea</taxon>
        <taxon>Araneidae</taxon>
        <taxon>Araneus</taxon>
    </lineage>
</organism>
<proteinExistence type="predicted"/>
<sequence length="169" mass="18510">MQEMPLANECNKRRFIELFKKRLQKANICVQQAVEGADVTIVNTAISVTPQYDSVRVGSEDIDLLVLLTALASTHTLPRCGRGKTPDSYYSITSFNHKFSNELLFMHAISGSDTTSALLSQGKNKFISLFLKHEELLNIAASFLNPQATTDQEAGEDVLAALYGGDPAT</sequence>
<comment type="caution">
    <text evidence="1">The sequence shown here is derived from an EMBL/GenBank/DDBJ whole genome shotgun (WGS) entry which is preliminary data.</text>
</comment>
<dbReference type="AlphaFoldDB" id="A0A4Y2JYY4"/>
<keyword evidence="2" id="KW-1185">Reference proteome</keyword>
<evidence type="ECO:0000313" key="1">
    <source>
        <dbReference type="EMBL" id="GBM94452.1"/>
    </source>
</evidence>
<dbReference type="Proteomes" id="UP000499080">
    <property type="component" value="Unassembled WGS sequence"/>
</dbReference>
<dbReference type="EMBL" id="BGPR01003971">
    <property type="protein sequence ID" value="GBM94452.1"/>
    <property type="molecule type" value="Genomic_DNA"/>
</dbReference>
<gene>
    <name evidence="1" type="ORF">AVEN_50286_1</name>
</gene>